<dbReference type="Proteomes" id="UP000005573">
    <property type="component" value="Unassembled WGS sequence"/>
</dbReference>
<name>E6LWU7_9ACTO</name>
<protein>
    <submittedName>
        <fullName evidence="1">Uncharacterized protein</fullName>
    </submittedName>
</protein>
<organism evidence="1 2">
    <name type="scientific">Mobiluncus curtisii ATCC 51333</name>
    <dbReference type="NCBI Taxonomy" id="887326"/>
    <lineage>
        <taxon>Bacteria</taxon>
        <taxon>Bacillati</taxon>
        <taxon>Actinomycetota</taxon>
        <taxon>Actinomycetes</taxon>
        <taxon>Actinomycetales</taxon>
        <taxon>Actinomycetaceae</taxon>
        <taxon>Mobiluncus</taxon>
    </lineage>
</organism>
<sequence>MPRGDQKYPQWYDEVGLSAGVIEISGKCGYHHALSSKAGCATKKRHQELVCFADSRRYSRVGGYFSL</sequence>
<evidence type="ECO:0000313" key="1">
    <source>
        <dbReference type="EMBL" id="EFU80775.1"/>
    </source>
</evidence>
<evidence type="ECO:0000313" key="2">
    <source>
        <dbReference type="Proteomes" id="UP000005573"/>
    </source>
</evidence>
<dbReference type="AlphaFoldDB" id="E6LWU7"/>
<dbReference type="EMBL" id="AEPY01000003">
    <property type="protein sequence ID" value="EFU80775.1"/>
    <property type="molecule type" value="Genomic_DNA"/>
</dbReference>
<gene>
    <name evidence="1" type="ORF">HMPREF0388_0494</name>
</gene>
<comment type="caution">
    <text evidence="1">The sequence shown here is derived from an EMBL/GenBank/DDBJ whole genome shotgun (WGS) entry which is preliminary data.</text>
</comment>
<reference evidence="1 2" key="1">
    <citation type="submission" date="2010-12" db="EMBL/GenBank/DDBJ databases">
        <authorList>
            <person name="Muzny D."/>
            <person name="Qin X."/>
            <person name="Deng J."/>
            <person name="Jiang H."/>
            <person name="Liu Y."/>
            <person name="Qu J."/>
            <person name="Song X.-Z."/>
            <person name="Zhang L."/>
            <person name="Thornton R."/>
            <person name="Coyle M."/>
            <person name="Francisco L."/>
            <person name="Jackson L."/>
            <person name="Javaid M."/>
            <person name="Korchina V."/>
            <person name="Kovar C."/>
            <person name="Mata R."/>
            <person name="Mathew T."/>
            <person name="Ngo R."/>
            <person name="Nguyen L."/>
            <person name="Nguyen N."/>
            <person name="Okwuonu G."/>
            <person name="Ongeri F."/>
            <person name="Pham C."/>
            <person name="Simmons D."/>
            <person name="Wilczek-Boney K."/>
            <person name="Hale W."/>
            <person name="Jakkamsetti A."/>
            <person name="Pham P."/>
            <person name="Ruth R."/>
            <person name="San Lucas F."/>
            <person name="Warren J."/>
            <person name="Zhang J."/>
            <person name="Zhao Z."/>
            <person name="Zhou C."/>
            <person name="Zhu D."/>
            <person name="Lee S."/>
            <person name="Bess C."/>
            <person name="Blankenburg K."/>
            <person name="Forbes L."/>
            <person name="Fu Q."/>
            <person name="Gubbala S."/>
            <person name="Hirani K."/>
            <person name="Jayaseelan J.C."/>
            <person name="Lara F."/>
            <person name="Munidasa M."/>
            <person name="Palculict T."/>
            <person name="Patil S."/>
            <person name="Pu L.-L."/>
            <person name="Saada N."/>
            <person name="Tang L."/>
            <person name="Weissenberger G."/>
            <person name="Zhu Y."/>
            <person name="Hemphill L."/>
            <person name="Shang Y."/>
            <person name="Youmans B."/>
            <person name="Ayvaz T."/>
            <person name="Ross M."/>
            <person name="Santibanez J."/>
            <person name="Aqrawi P."/>
            <person name="Gross S."/>
            <person name="Joshi V."/>
            <person name="Fowler G."/>
            <person name="Nazareth L."/>
            <person name="Reid J."/>
            <person name="Worley K."/>
            <person name="Petrosino J."/>
            <person name="Highlander S."/>
            <person name="Gibbs R."/>
        </authorList>
    </citation>
    <scope>NUCLEOTIDE SEQUENCE [LARGE SCALE GENOMIC DNA]</scope>
    <source>
        <strain evidence="1 2">ATCC 51333</strain>
    </source>
</reference>
<proteinExistence type="predicted"/>
<accession>E6LWU7</accession>
<dbReference type="HOGENOM" id="CLU_2807709_0_0_11"/>